<dbReference type="Proteomes" id="UP000192050">
    <property type="component" value="Chromosome"/>
</dbReference>
<dbReference type="FunFam" id="3.90.850.10:FF:000002">
    <property type="entry name" value="2-hydroxyhepta-2,4-diene-1,7-dioate isomerase"/>
    <property type="match status" value="1"/>
</dbReference>
<name>A0A1V0N2J7_9ARCH</name>
<reference evidence="3 4" key="1">
    <citation type="submission" date="2011-10" db="EMBL/GenBank/DDBJ databases">
        <title>Metabolic and evolutionary patterns in the extreme acidophile Ferroplasma acidiphilum.</title>
        <authorList>
            <person name="Golyshina O.V."/>
            <person name="Kozyavkin S.A."/>
            <person name="Tatusov R.L."/>
            <person name="Slesarev A.I."/>
            <person name="Golyshin P.N."/>
        </authorList>
    </citation>
    <scope>NUCLEOTIDE SEQUENCE [LARGE SCALE GENOMIC DNA]</scope>
    <source>
        <strain evidence="4">Y</strain>
    </source>
</reference>
<evidence type="ECO:0000256" key="1">
    <source>
        <dbReference type="ARBA" id="ARBA00022723"/>
    </source>
</evidence>
<gene>
    <name evidence="3" type="ORF">FAD_0438</name>
</gene>
<keyword evidence="1" id="KW-0479">Metal-binding</keyword>
<dbReference type="STRING" id="74969.FAD_0438"/>
<evidence type="ECO:0000313" key="4">
    <source>
        <dbReference type="Proteomes" id="UP000192050"/>
    </source>
</evidence>
<dbReference type="PANTHER" id="PTHR11820">
    <property type="entry name" value="ACYLPYRUVASE"/>
    <property type="match status" value="1"/>
</dbReference>
<proteinExistence type="predicted"/>
<dbReference type="InterPro" id="IPR011234">
    <property type="entry name" value="Fumarylacetoacetase-like_C"/>
</dbReference>
<dbReference type="SUPFAM" id="SSF56529">
    <property type="entry name" value="FAH"/>
    <property type="match status" value="1"/>
</dbReference>
<dbReference type="Pfam" id="PF01557">
    <property type="entry name" value="FAA_hydrolase"/>
    <property type="match status" value="1"/>
</dbReference>
<keyword evidence="4" id="KW-1185">Reference proteome</keyword>
<dbReference type="GO" id="GO:0046872">
    <property type="term" value="F:metal ion binding"/>
    <property type="evidence" value="ECO:0007669"/>
    <property type="project" value="UniProtKB-KW"/>
</dbReference>
<dbReference type="GO" id="GO:0019752">
    <property type="term" value="P:carboxylic acid metabolic process"/>
    <property type="evidence" value="ECO:0007669"/>
    <property type="project" value="UniProtKB-ARBA"/>
</dbReference>
<dbReference type="InterPro" id="IPR036663">
    <property type="entry name" value="Fumarylacetoacetase_C_sf"/>
</dbReference>
<evidence type="ECO:0000259" key="2">
    <source>
        <dbReference type="Pfam" id="PF01557"/>
    </source>
</evidence>
<dbReference type="KEGG" id="fai:FAD_0438"/>
<keyword evidence="3" id="KW-0378">Hydrolase</keyword>
<dbReference type="GO" id="GO:0016787">
    <property type="term" value="F:hydrolase activity"/>
    <property type="evidence" value="ECO:0007669"/>
    <property type="project" value="UniProtKB-KW"/>
</dbReference>
<dbReference type="AlphaFoldDB" id="A0A1V0N2J7"/>
<dbReference type="RefSeq" id="WP_081141592.1">
    <property type="nucleotide sequence ID" value="NZ_CP015363.1"/>
</dbReference>
<dbReference type="OrthoDB" id="57355at2157"/>
<accession>A0A1V0N2J7</accession>
<organism evidence="3 4">
    <name type="scientific">Ferroplasma acidiphilum</name>
    <dbReference type="NCBI Taxonomy" id="74969"/>
    <lineage>
        <taxon>Archaea</taxon>
        <taxon>Methanobacteriati</taxon>
        <taxon>Thermoplasmatota</taxon>
        <taxon>Thermoplasmata</taxon>
        <taxon>Thermoplasmatales</taxon>
        <taxon>Ferroplasmaceae</taxon>
        <taxon>Ferroplasma</taxon>
    </lineage>
</organism>
<dbReference type="Gene3D" id="3.90.850.10">
    <property type="entry name" value="Fumarylacetoacetase-like, C-terminal domain"/>
    <property type="match status" value="1"/>
</dbReference>
<feature type="domain" description="Fumarylacetoacetase-like C-terminal" evidence="2">
    <location>
        <begin position="70"/>
        <end position="273"/>
    </location>
</feature>
<sequence length="274" mass="30276">MKIASVTIDNKNHLALYREGKLALLDDYGIKATSVAELSHDDFAKLKDINRFQDYTFSYNSIIDQKSSLLCIGLNYKSHVSEHAGGKIPETPVVFSKANNAFTGNHSIVQTGNGMHVDYEGELCVMIGKTARNVGEANALNYVLGYFIGNDVSSRLMQYKTTQFFLGKSFDNFYPNGPYISIGEINDPQNLTIQTRVNGELRQDSNTGLMIFPVNKLISYISQFMTLRPGDCISTGTPAGVIMGMPESNQKWLGKGDKVEVQITGLGKLETTFE</sequence>
<evidence type="ECO:0000313" key="3">
    <source>
        <dbReference type="EMBL" id="ARD84353.1"/>
    </source>
</evidence>
<dbReference type="EMBL" id="CP015363">
    <property type="protein sequence ID" value="ARD84353.1"/>
    <property type="molecule type" value="Genomic_DNA"/>
</dbReference>
<dbReference type="GeneID" id="31675947"/>
<dbReference type="GO" id="GO:0016853">
    <property type="term" value="F:isomerase activity"/>
    <property type="evidence" value="ECO:0007669"/>
    <property type="project" value="UniProtKB-ARBA"/>
</dbReference>
<protein>
    <submittedName>
        <fullName evidence="3">Fumarylacetoacetate hydrolase family protein</fullName>
    </submittedName>
</protein>